<evidence type="ECO:0000313" key="6">
    <source>
        <dbReference type="Proteomes" id="UP000028631"/>
    </source>
</evidence>
<dbReference type="PANTHER" id="PTHR44688">
    <property type="entry name" value="DNA-BINDING TRANSCRIPTIONAL ACTIVATOR DEVR_DOSR"/>
    <property type="match status" value="1"/>
</dbReference>
<accession>A0A085V7K6</accession>
<dbReference type="OrthoDB" id="9774661at2"/>
<keyword evidence="6" id="KW-1185">Reference proteome</keyword>
<dbReference type="Gene3D" id="1.10.10.10">
    <property type="entry name" value="Winged helix-like DNA-binding domain superfamily/Winged helix DNA-binding domain"/>
    <property type="match status" value="1"/>
</dbReference>
<keyword evidence="2" id="KW-0238">DNA-binding</keyword>
<dbReference type="EMBL" id="JPQU01000089">
    <property type="protein sequence ID" value="KFE51419.1"/>
    <property type="molecule type" value="Genomic_DNA"/>
</dbReference>
<dbReference type="Proteomes" id="UP000028631">
    <property type="component" value="Unassembled WGS sequence"/>
</dbReference>
<sequence>MNQLNQKVTGATEGAWQEMILQTVQLTAKEQEILLWAAKGKSTWEISRIQGRTESAVNFHMCNIRRKFGVSSLKAALVMAIDRGLIGLH</sequence>
<keyword evidence="3" id="KW-0804">Transcription</keyword>
<dbReference type="SMART" id="SM00421">
    <property type="entry name" value="HTH_LUXR"/>
    <property type="match status" value="1"/>
</dbReference>
<evidence type="ECO:0000313" key="5">
    <source>
        <dbReference type="EMBL" id="KFE51419.1"/>
    </source>
</evidence>
<evidence type="ECO:0000259" key="4">
    <source>
        <dbReference type="PROSITE" id="PS50043"/>
    </source>
</evidence>
<dbReference type="GO" id="GO:0006355">
    <property type="term" value="P:regulation of DNA-templated transcription"/>
    <property type="evidence" value="ECO:0007669"/>
    <property type="project" value="InterPro"/>
</dbReference>
<dbReference type="CDD" id="cd06170">
    <property type="entry name" value="LuxR_C_like"/>
    <property type="match status" value="1"/>
</dbReference>
<dbReference type="GO" id="GO:0003677">
    <property type="term" value="F:DNA binding"/>
    <property type="evidence" value="ECO:0007669"/>
    <property type="project" value="UniProtKB-KW"/>
</dbReference>
<evidence type="ECO:0000256" key="2">
    <source>
        <dbReference type="ARBA" id="ARBA00023125"/>
    </source>
</evidence>
<evidence type="ECO:0000256" key="1">
    <source>
        <dbReference type="ARBA" id="ARBA00023015"/>
    </source>
</evidence>
<dbReference type="InterPro" id="IPR000792">
    <property type="entry name" value="Tscrpt_reg_LuxR_C"/>
</dbReference>
<reference evidence="5 6" key="1">
    <citation type="submission" date="2014-07" db="EMBL/GenBank/DDBJ databases">
        <title>Draft Genome Sequences of Environmental Pseudomonas syringae strains.</title>
        <authorList>
            <person name="Baltrus D.A."/>
            <person name="Berge O."/>
            <person name="Morris C."/>
        </authorList>
    </citation>
    <scope>NUCLEOTIDE SEQUENCE [LARGE SCALE GENOMIC DNA]</scope>
    <source>
        <strain evidence="5 6">GAW0119</strain>
    </source>
</reference>
<proteinExistence type="predicted"/>
<dbReference type="PANTHER" id="PTHR44688:SF16">
    <property type="entry name" value="DNA-BINDING TRANSCRIPTIONAL ACTIVATOR DEVR_DOSR"/>
    <property type="match status" value="1"/>
</dbReference>
<organism evidence="5 6">
    <name type="scientific">Pseudomonas syringae</name>
    <dbReference type="NCBI Taxonomy" id="317"/>
    <lineage>
        <taxon>Bacteria</taxon>
        <taxon>Pseudomonadati</taxon>
        <taxon>Pseudomonadota</taxon>
        <taxon>Gammaproteobacteria</taxon>
        <taxon>Pseudomonadales</taxon>
        <taxon>Pseudomonadaceae</taxon>
        <taxon>Pseudomonas</taxon>
    </lineage>
</organism>
<evidence type="ECO:0000256" key="3">
    <source>
        <dbReference type="ARBA" id="ARBA00023163"/>
    </source>
</evidence>
<dbReference type="PATRIC" id="fig|317.175.peg.5111"/>
<dbReference type="InterPro" id="IPR036388">
    <property type="entry name" value="WH-like_DNA-bd_sf"/>
</dbReference>
<dbReference type="Pfam" id="PF00196">
    <property type="entry name" value="GerE"/>
    <property type="match status" value="1"/>
</dbReference>
<name>A0A085V7K6_PSESX</name>
<gene>
    <name evidence="5" type="ORF">IV01_24535</name>
</gene>
<protein>
    <submittedName>
        <fullName evidence="5">LuxR family transcriptional regulator</fullName>
    </submittedName>
</protein>
<dbReference type="InterPro" id="IPR016032">
    <property type="entry name" value="Sig_transdc_resp-reg_C-effctor"/>
</dbReference>
<dbReference type="PROSITE" id="PS50043">
    <property type="entry name" value="HTH_LUXR_2"/>
    <property type="match status" value="1"/>
</dbReference>
<keyword evidence="1" id="KW-0805">Transcription regulation</keyword>
<feature type="domain" description="HTH luxR-type" evidence="4">
    <location>
        <begin position="19"/>
        <end position="84"/>
    </location>
</feature>
<dbReference type="AlphaFoldDB" id="A0A085V7K6"/>
<dbReference type="PRINTS" id="PR00038">
    <property type="entry name" value="HTHLUXR"/>
</dbReference>
<dbReference type="SUPFAM" id="SSF46894">
    <property type="entry name" value="C-terminal effector domain of the bipartite response regulators"/>
    <property type="match status" value="1"/>
</dbReference>
<comment type="caution">
    <text evidence="5">The sequence shown here is derived from an EMBL/GenBank/DDBJ whole genome shotgun (WGS) entry which is preliminary data.</text>
</comment>